<dbReference type="Proteomes" id="UP001056120">
    <property type="component" value="Linkage Group LG18"/>
</dbReference>
<evidence type="ECO:0000313" key="2">
    <source>
        <dbReference type="Proteomes" id="UP001056120"/>
    </source>
</evidence>
<comment type="caution">
    <text evidence="1">The sequence shown here is derived from an EMBL/GenBank/DDBJ whole genome shotgun (WGS) entry which is preliminary data.</text>
</comment>
<proteinExistence type="predicted"/>
<organism evidence="1 2">
    <name type="scientific">Smallanthus sonchifolius</name>
    <dbReference type="NCBI Taxonomy" id="185202"/>
    <lineage>
        <taxon>Eukaryota</taxon>
        <taxon>Viridiplantae</taxon>
        <taxon>Streptophyta</taxon>
        <taxon>Embryophyta</taxon>
        <taxon>Tracheophyta</taxon>
        <taxon>Spermatophyta</taxon>
        <taxon>Magnoliopsida</taxon>
        <taxon>eudicotyledons</taxon>
        <taxon>Gunneridae</taxon>
        <taxon>Pentapetalae</taxon>
        <taxon>asterids</taxon>
        <taxon>campanulids</taxon>
        <taxon>Asterales</taxon>
        <taxon>Asteraceae</taxon>
        <taxon>Asteroideae</taxon>
        <taxon>Heliantheae alliance</taxon>
        <taxon>Millerieae</taxon>
        <taxon>Smallanthus</taxon>
    </lineage>
</organism>
<gene>
    <name evidence="1" type="ORF">L1987_56678</name>
</gene>
<evidence type="ECO:0000313" key="1">
    <source>
        <dbReference type="EMBL" id="KAI3756855.1"/>
    </source>
</evidence>
<accession>A0ACB9EDE2</accession>
<keyword evidence="2" id="KW-1185">Reference proteome</keyword>
<name>A0ACB9EDE2_9ASTR</name>
<reference evidence="2" key="1">
    <citation type="journal article" date="2022" name="Mol. Ecol. Resour.">
        <title>The genomes of chicory, endive, great burdock and yacon provide insights into Asteraceae palaeo-polyploidization history and plant inulin production.</title>
        <authorList>
            <person name="Fan W."/>
            <person name="Wang S."/>
            <person name="Wang H."/>
            <person name="Wang A."/>
            <person name="Jiang F."/>
            <person name="Liu H."/>
            <person name="Zhao H."/>
            <person name="Xu D."/>
            <person name="Zhang Y."/>
        </authorList>
    </citation>
    <scope>NUCLEOTIDE SEQUENCE [LARGE SCALE GENOMIC DNA]</scope>
    <source>
        <strain evidence="2">cv. Yunnan</strain>
    </source>
</reference>
<sequence length="102" mass="11474">MGDQRRCISLAGTKFAFVPSPLWPSSLASIAATLTPNKIGDTRQTRGQNRVRIRQRLLKEASRTDENSLAQTTVLLNLKYTCFYGSDRISDRLIRSQNSKSE</sequence>
<reference evidence="1 2" key="2">
    <citation type="journal article" date="2022" name="Mol. Ecol. Resour.">
        <title>The genomes of chicory, endive, great burdock and yacon provide insights into Asteraceae paleo-polyploidization history and plant inulin production.</title>
        <authorList>
            <person name="Fan W."/>
            <person name="Wang S."/>
            <person name="Wang H."/>
            <person name="Wang A."/>
            <person name="Jiang F."/>
            <person name="Liu H."/>
            <person name="Zhao H."/>
            <person name="Xu D."/>
            <person name="Zhang Y."/>
        </authorList>
    </citation>
    <scope>NUCLEOTIDE SEQUENCE [LARGE SCALE GENOMIC DNA]</scope>
    <source>
        <strain evidence="2">cv. Yunnan</strain>
        <tissue evidence="1">Leaves</tissue>
    </source>
</reference>
<protein>
    <submittedName>
        <fullName evidence="1">Uncharacterized protein</fullName>
    </submittedName>
</protein>
<dbReference type="EMBL" id="CM042035">
    <property type="protein sequence ID" value="KAI3756855.1"/>
    <property type="molecule type" value="Genomic_DNA"/>
</dbReference>